<dbReference type="PANTHER" id="PTHR24045:SF0">
    <property type="entry name" value="N-ACETYLGLUCOSAMINE-1-PHOSPHOTRANSFERASE SUBUNITS ALPHA_BETA"/>
    <property type="match status" value="1"/>
</dbReference>
<dbReference type="Pfam" id="PF17101">
    <property type="entry name" value="Stealth_CR1"/>
    <property type="match status" value="1"/>
</dbReference>
<dbReference type="OrthoDB" id="9776077at2"/>
<dbReference type="GO" id="GO:0000271">
    <property type="term" value="P:polysaccharide biosynthetic process"/>
    <property type="evidence" value="ECO:0007669"/>
    <property type="project" value="UniProtKB-KW"/>
</dbReference>
<reference evidence="6 7" key="1">
    <citation type="submission" date="2006-02" db="EMBL/GenBank/DDBJ databases">
        <authorList>
            <person name="Murray A."/>
            <person name="Staley J."/>
            <person name="Ferriera S."/>
            <person name="Johnson J."/>
            <person name="Kravitz S."/>
            <person name="Halpern A."/>
            <person name="Remington K."/>
            <person name="Beeson K."/>
            <person name="Tran B."/>
            <person name="Rogers Y.-H."/>
            <person name="Friedman R."/>
            <person name="Venter J.C."/>
        </authorList>
    </citation>
    <scope>NUCLEOTIDE SEQUENCE [LARGE SCALE GENOMIC DNA]</scope>
    <source>
        <strain evidence="6 7">23-P</strain>
    </source>
</reference>
<dbReference type="Pfam" id="PF11380">
    <property type="entry name" value="Stealth_CR2"/>
    <property type="match status" value="1"/>
</dbReference>
<accession>A4BZT8</accession>
<evidence type="ECO:0000313" key="6">
    <source>
        <dbReference type="EMBL" id="EAR12681.1"/>
    </source>
</evidence>
<comment type="similarity">
    <text evidence="1">Belongs to the stealth family.</text>
</comment>
<evidence type="ECO:0000259" key="5">
    <source>
        <dbReference type="Pfam" id="PF17101"/>
    </source>
</evidence>
<dbReference type="Proteomes" id="UP000003053">
    <property type="component" value="Unassembled WGS sequence"/>
</dbReference>
<dbReference type="InterPro" id="IPR031358">
    <property type="entry name" value="Stealth_CR1"/>
</dbReference>
<dbReference type="eggNOG" id="COG0438">
    <property type="taxonomic scope" value="Bacteria"/>
</dbReference>
<evidence type="ECO:0000256" key="2">
    <source>
        <dbReference type="ARBA" id="ARBA00022679"/>
    </source>
</evidence>
<keyword evidence="2" id="KW-0808">Transferase</keyword>
<protein>
    <submittedName>
        <fullName evidence="6">Uncharacterized protein</fullName>
    </submittedName>
</protein>
<dbReference type="InterPro" id="IPR021520">
    <property type="entry name" value="Stealth_CR2"/>
</dbReference>
<organism evidence="6 7">
    <name type="scientific">Polaribacter irgensii 23-P</name>
    <dbReference type="NCBI Taxonomy" id="313594"/>
    <lineage>
        <taxon>Bacteria</taxon>
        <taxon>Pseudomonadati</taxon>
        <taxon>Bacteroidota</taxon>
        <taxon>Flavobacteriia</taxon>
        <taxon>Flavobacteriales</taxon>
        <taxon>Flavobacteriaceae</taxon>
    </lineage>
</organism>
<dbReference type="GO" id="GO:0016772">
    <property type="term" value="F:transferase activity, transferring phosphorus-containing groups"/>
    <property type="evidence" value="ECO:0007669"/>
    <property type="project" value="InterPro"/>
</dbReference>
<dbReference type="PANTHER" id="PTHR24045">
    <property type="match status" value="1"/>
</dbReference>
<feature type="domain" description="Stealth protein CR2 conserved region 2" evidence="4">
    <location>
        <begin position="45"/>
        <end position="153"/>
    </location>
</feature>
<feature type="domain" description="Stealth protein CR1 conserved region 1" evidence="5">
    <location>
        <begin position="7"/>
        <end position="34"/>
    </location>
</feature>
<keyword evidence="7" id="KW-1185">Reference proteome</keyword>
<dbReference type="HOGENOM" id="CLU_043224_1_0_10"/>
<sequence>MQTDEDFVVDAVITWVDGNDQKHKQKMAGFLENSSFLDTKSIGMRYDQVNEIEFSVKSILKYAKFVRNIYIVTDNQTPDFLKDIEKAKIEYPTVFIVDHRTIFSGYHQYLPTFNSLSIESLLYKIPNLSEHFLYFNDDFFILNKTTATDFFIKRVPIIRGRWKLFHEDIWHKKLKAFFQDFLGKKKNSYSHNQGLQKSAKFLKMEKYILPKHTPSSLRKSTLSNYFEKHSNVLEKNIKYRFRHPSQFVCHSLSNHLEIKKNTFIFKKDCQLIYLQNYKKPFFWIKLKLNYMAKDQNKLFLCMQSLNQSSEKKLQYIKSWLYNKYQ</sequence>
<gene>
    <name evidence="6" type="ORF">PI23P_08645</name>
</gene>
<comment type="caution">
    <text evidence="6">The sequence shown here is derived from an EMBL/GenBank/DDBJ whole genome shotgun (WGS) entry which is preliminary data.</text>
</comment>
<evidence type="ECO:0000256" key="1">
    <source>
        <dbReference type="ARBA" id="ARBA00007583"/>
    </source>
</evidence>
<keyword evidence="3" id="KW-0270">Exopolysaccharide synthesis</keyword>
<evidence type="ECO:0000259" key="4">
    <source>
        <dbReference type="Pfam" id="PF11380"/>
    </source>
</evidence>
<dbReference type="AlphaFoldDB" id="A4BZT8"/>
<dbReference type="InterPro" id="IPR047141">
    <property type="entry name" value="Stealth"/>
</dbReference>
<dbReference type="STRING" id="313594.PI23P_08645"/>
<dbReference type="EMBL" id="AAOG01000002">
    <property type="protein sequence ID" value="EAR12681.1"/>
    <property type="molecule type" value="Genomic_DNA"/>
</dbReference>
<name>A4BZT8_9FLAO</name>
<evidence type="ECO:0000313" key="7">
    <source>
        <dbReference type="Proteomes" id="UP000003053"/>
    </source>
</evidence>
<dbReference type="RefSeq" id="WP_004570349.1">
    <property type="nucleotide sequence ID" value="NZ_CH724148.1"/>
</dbReference>
<evidence type="ECO:0000256" key="3">
    <source>
        <dbReference type="ARBA" id="ARBA00023169"/>
    </source>
</evidence>
<proteinExistence type="inferred from homology"/>